<dbReference type="EMBL" id="CM031816">
    <property type="protein sequence ID" value="KAG6644730.1"/>
    <property type="molecule type" value="Genomic_DNA"/>
</dbReference>
<reference evidence="1" key="1">
    <citation type="submission" date="2020-12" db="EMBL/GenBank/DDBJ databases">
        <title>WGS assembly of Carya illinoinensis cv. Pawnee.</title>
        <authorList>
            <person name="Platts A."/>
            <person name="Shu S."/>
            <person name="Wright S."/>
            <person name="Barry K."/>
            <person name="Edger P."/>
            <person name="Pires J.C."/>
            <person name="Schmutz J."/>
        </authorList>
    </citation>
    <scope>NUCLEOTIDE SEQUENCE</scope>
    <source>
        <tissue evidence="1">Leaf</tissue>
    </source>
</reference>
<evidence type="ECO:0000313" key="1">
    <source>
        <dbReference type="EMBL" id="KAG6644730.1"/>
    </source>
</evidence>
<keyword evidence="2" id="KW-1185">Reference proteome</keyword>
<gene>
    <name evidence="1" type="ORF">CIPAW_08G073900</name>
</gene>
<dbReference type="AlphaFoldDB" id="A0A8T1PWP0"/>
<protein>
    <submittedName>
        <fullName evidence="1">Uncharacterized protein</fullName>
    </submittedName>
</protein>
<accession>A0A8T1PWP0</accession>
<evidence type="ECO:0000313" key="2">
    <source>
        <dbReference type="Proteomes" id="UP000811609"/>
    </source>
</evidence>
<organism evidence="1 2">
    <name type="scientific">Carya illinoinensis</name>
    <name type="common">Pecan</name>
    <dbReference type="NCBI Taxonomy" id="32201"/>
    <lineage>
        <taxon>Eukaryota</taxon>
        <taxon>Viridiplantae</taxon>
        <taxon>Streptophyta</taxon>
        <taxon>Embryophyta</taxon>
        <taxon>Tracheophyta</taxon>
        <taxon>Spermatophyta</taxon>
        <taxon>Magnoliopsida</taxon>
        <taxon>eudicotyledons</taxon>
        <taxon>Gunneridae</taxon>
        <taxon>Pentapetalae</taxon>
        <taxon>rosids</taxon>
        <taxon>fabids</taxon>
        <taxon>Fagales</taxon>
        <taxon>Juglandaceae</taxon>
        <taxon>Carya</taxon>
    </lineage>
</organism>
<comment type="caution">
    <text evidence="1">The sequence shown here is derived from an EMBL/GenBank/DDBJ whole genome shotgun (WGS) entry which is preliminary data.</text>
</comment>
<dbReference type="Proteomes" id="UP000811609">
    <property type="component" value="Chromosome 8"/>
</dbReference>
<name>A0A8T1PWP0_CARIL</name>
<proteinExistence type="predicted"/>
<sequence>MGNCWGSIADYPTPSTIAYLNSKIMMEIKNGIGQHFGHLH</sequence>